<keyword evidence="6" id="KW-1185">Reference proteome</keyword>
<dbReference type="PANTHER" id="PTHR38439:SF3">
    <property type="entry name" value="COPPER-RESISTANT CUPROPROTEIN COPI"/>
    <property type="match status" value="1"/>
</dbReference>
<evidence type="ECO:0000313" key="5">
    <source>
        <dbReference type="EMBL" id="SMF57743.1"/>
    </source>
</evidence>
<feature type="signal peptide" evidence="3">
    <location>
        <begin position="1"/>
        <end position="27"/>
    </location>
</feature>
<gene>
    <name evidence="5" type="ORF">SAMN05428998_121105</name>
</gene>
<protein>
    <submittedName>
        <fullName evidence="5">Uncharacterized copper-binding protein, cupredoxin-like subfamily</fullName>
    </submittedName>
</protein>
<dbReference type="Proteomes" id="UP000192917">
    <property type="component" value="Unassembled WGS sequence"/>
</dbReference>
<sequence length="183" mass="19474">MTTRLLALTSIGLLSGAVLFAAGPALATGDHAGRHGSAALGQPGRVDLVARTVEIVMGDNYYEPEQVSVAAGETVRFLVRNDGSLVHEFSLGTARMHAAHREEMQMMVAHGVLLGDRIDRERMTMDMGDGRTMAHDDPNSLLLEPGQSAELVWTFGKAGTLEFACNVPGHYEAGMAGSLVVQD</sequence>
<keyword evidence="2" id="KW-0186">Copper</keyword>
<dbReference type="InterPro" id="IPR050845">
    <property type="entry name" value="Cu-binding_ET"/>
</dbReference>
<dbReference type="SUPFAM" id="SSF49503">
    <property type="entry name" value="Cupredoxins"/>
    <property type="match status" value="1"/>
</dbReference>
<dbReference type="Gene3D" id="2.60.40.420">
    <property type="entry name" value="Cupredoxins - blue copper proteins"/>
    <property type="match status" value="1"/>
</dbReference>
<dbReference type="EMBL" id="FWZX01000021">
    <property type="protein sequence ID" value="SMF57743.1"/>
    <property type="molecule type" value="Genomic_DNA"/>
</dbReference>
<evidence type="ECO:0000259" key="4">
    <source>
        <dbReference type="Pfam" id="PF00127"/>
    </source>
</evidence>
<accession>A0A1Y6CJC3</accession>
<dbReference type="CDD" id="cd04211">
    <property type="entry name" value="Cupredoxin_like_2"/>
    <property type="match status" value="1"/>
</dbReference>
<feature type="chain" id="PRO_5013368749" evidence="3">
    <location>
        <begin position="28"/>
        <end position="183"/>
    </location>
</feature>
<feature type="domain" description="Blue (type 1) copper" evidence="4">
    <location>
        <begin position="57"/>
        <end position="182"/>
    </location>
</feature>
<dbReference type="InterPro" id="IPR000923">
    <property type="entry name" value="BlueCu_1"/>
</dbReference>
<keyword evidence="1" id="KW-0479">Metal-binding</keyword>
<evidence type="ECO:0000256" key="3">
    <source>
        <dbReference type="SAM" id="SignalP"/>
    </source>
</evidence>
<dbReference type="RefSeq" id="WP_085124839.1">
    <property type="nucleotide sequence ID" value="NZ_FWZX01000021.1"/>
</dbReference>
<evidence type="ECO:0000313" key="6">
    <source>
        <dbReference type="Proteomes" id="UP000192917"/>
    </source>
</evidence>
<dbReference type="Pfam" id="PF00127">
    <property type="entry name" value="Copper-bind"/>
    <property type="match status" value="1"/>
</dbReference>
<dbReference type="PANTHER" id="PTHR38439">
    <property type="entry name" value="AURACYANIN-B"/>
    <property type="match status" value="1"/>
</dbReference>
<dbReference type="STRING" id="560819.SAMN05428998_121105"/>
<proteinExistence type="predicted"/>
<evidence type="ECO:0000256" key="1">
    <source>
        <dbReference type="ARBA" id="ARBA00022723"/>
    </source>
</evidence>
<keyword evidence="3" id="KW-0732">Signal</keyword>
<organism evidence="5 6">
    <name type="scientific">Tistlia consotensis USBA 355</name>
    <dbReference type="NCBI Taxonomy" id="560819"/>
    <lineage>
        <taxon>Bacteria</taxon>
        <taxon>Pseudomonadati</taxon>
        <taxon>Pseudomonadota</taxon>
        <taxon>Alphaproteobacteria</taxon>
        <taxon>Rhodospirillales</taxon>
        <taxon>Rhodovibrionaceae</taxon>
        <taxon>Tistlia</taxon>
    </lineage>
</organism>
<dbReference type="GO" id="GO:0009055">
    <property type="term" value="F:electron transfer activity"/>
    <property type="evidence" value="ECO:0007669"/>
    <property type="project" value="InterPro"/>
</dbReference>
<dbReference type="InterPro" id="IPR008972">
    <property type="entry name" value="Cupredoxin"/>
</dbReference>
<reference evidence="5 6" key="1">
    <citation type="submission" date="2017-04" db="EMBL/GenBank/DDBJ databases">
        <authorList>
            <person name="Afonso C.L."/>
            <person name="Miller P.J."/>
            <person name="Scott M.A."/>
            <person name="Spackman E."/>
            <person name="Goraichik I."/>
            <person name="Dimitrov K.M."/>
            <person name="Suarez D.L."/>
            <person name="Swayne D.E."/>
        </authorList>
    </citation>
    <scope>NUCLEOTIDE SEQUENCE [LARGE SCALE GENOMIC DNA]</scope>
    <source>
        <strain evidence="5 6">USBA 355</strain>
    </source>
</reference>
<name>A0A1Y6CJC3_9PROT</name>
<evidence type="ECO:0000256" key="2">
    <source>
        <dbReference type="ARBA" id="ARBA00023008"/>
    </source>
</evidence>
<dbReference type="AlphaFoldDB" id="A0A1Y6CJC3"/>
<dbReference type="GO" id="GO:0005507">
    <property type="term" value="F:copper ion binding"/>
    <property type="evidence" value="ECO:0007669"/>
    <property type="project" value="InterPro"/>
</dbReference>